<sequence>MEIKSKEIYDIFLSLSYSQLKDLFSKAKSKQEQDFYMTLSNMVLQREQEKVIGK</sequence>
<evidence type="ECO:0000313" key="1">
    <source>
        <dbReference type="EMBL" id="NNU75068.1"/>
    </source>
</evidence>
<dbReference type="AlphaFoldDB" id="A0A7Y3STH0"/>
<dbReference type="EMBL" id="JABEYB010000003">
    <property type="protein sequence ID" value="NNU75068.1"/>
    <property type="molecule type" value="Genomic_DNA"/>
</dbReference>
<proteinExistence type="predicted"/>
<gene>
    <name evidence="1" type="ORF">HLQ16_03885</name>
</gene>
<accession>A0A7Y3STH0</accession>
<evidence type="ECO:0000313" key="2">
    <source>
        <dbReference type="Proteomes" id="UP000531659"/>
    </source>
</evidence>
<protein>
    <submittedName>
        <fullName evidence="1">Uncharacterized protein</fullName>
    </submittedName>
</protein>
<comment type="caution">
    <text evidence="1">The sequence shown here is derived from an EMBL/GenBank/DDBJ whole genome shotgun (WGS) entry which is preliminary data.</text>
</comment>
<name>A0A7Y3STH0_9CLOT</name>
<dbReference type="RefSeq" id="WP_171295866.1">
    <property type="nucleotide sequence ID" value="NZ_CP087098.1"/>
</dbReference>
<reference evidence="1 2" key="1">
    <citation type="submission" date="2020-05" db="EMBL/GenBank/DDBJ databases">
        <title>Complete genome of Clostridium estertheticum subspecies estertheticum, isolated from Vacuum packed lamb meat from New Zealand imported to Switzerland.</title>
        <authorList>
            <person name="Wambui J."/>
            <person name="Stevens M.J.A."/>
            <person name="Stephan R."/>
        </authorList>
    </citation>
    <scope>NUCLEOTIDE SEQUENCE [LARGE SCALE GENOMIC DNA]</scope>
    <source>
        <strain evidence="1 2">CEST001</strain>
    </source>
</reference>
<dbReference type="Proteomes" id="UP000531659">
    <property type="component" value="Unassembled WGS sequence"/>
</dbReference>
<organism evidence="1 2">
    <name type="scientific">Clostridium estertheticum</name>
    <dbReference type="NCBI Taxonomy" id="238834"/>
    <lineage>
        <taxon>Bacteria</taxon>
        <taxon>Bacillati</taxon>
        <taxon>Bacillota</taxon>
        <taxon>Clostridia</taxon>
        <taxon>Eubacteriales</taxon>
        <taxon>Clostridiaceae</taxon>
        <taxon>Clostridium</taxon>
    </lineage>
</organism>